<keyword evidence="3" id="KW-0255">Endonuclease</keyword>
<dbReference type="OrthoDB" id="9802640at2"/>
<dbReference type="Proteomes" id="UP000273252">
    <property type="component" value="Unassembled WGS sequence"/>
</dbReference>
<reference evidence="3 4" key="1">
    <citation type="submission" date="2018-08" db="EMBL/GenBank/DDBJ databases">
        <title>Vibrio isolated from the Eastern China Marginal Seas.</title>
        <authorList>
            <person name="Li Y."/>
        </authorList>
    </citation>
    <scope>NUCLEOTIDE SEQUENCE [LARGE SCALE GENOMIC DNA]</scope>
    <source>
        <strain evidence="3 4">BEI233</strain>
    </source>
</reference>
<dbReference type="Pfam" id="PF01844">
    <property type="entry name" value="HNH"/>
    <property type="match status" value="1"/>
</dbReference>
<proteinExistence type="predicted"/>
<dbReference type="InterPro" id="IPR003615">
    <property type="entry name" value="HNH_nuc"/>
</dbReference>
<evidence type="ECO:0000256" key="1">
    <source>
        <dbReference type="SAM" id="MobiDB-lite"/>
    </source>
</evidence>
<name>A0A3A6QHM0_9VIBR</name>
<dbReference type="GO" id="GO:0004519">
    <property type="term" value="F:endonuclease activity"/>
    <property type="evidence" value="ECO:0007669"/>
    <property type="project" value="UniProtKB-KW"/>
</dbReference>
<comment type="caution">
    <text evidence="3">The sequence shown here is derived from an EMBL/GenBank/DDBJ whole genome shotgun (WGS) entry which is preliminary data.</text>
</comment>
<keyword evidence="3" id="KW-0540">Nuclease</keyword>
<dbReference type="GO" id="GO:0008270">
    <property type="term" value="F:zinc ion binding"/>
    <property type="evidence" value="ECO:0007669"/>
    <property type="project" value="InterPro"/>
</dbReference>
<gene>
    <name evidence="3" type="ORF">DZ860_15340</name>
</gene>
<organism evidence="3 4">
    <name type="scientific">Vibrio sinensis</name>
    <dbReference type="NCBI Taxonomy" id="2302434"/>
    <lineage>
        <taxon>Bacteria</taxon>
        <taxon>Pseudomonadati</taxon>
        <taxon>Pseudomonadota</taxon>
        <taxon>Gammaproteobacteria</taxon>
        <taxon>Vibrionales</taxon>
        <taxon>Vibrionaceae</taxon>
        <taxon>Vibrio</taxon>
    </lineage>
</organism>
<dbReference type="AlphaFoldDB" id="A0A3A6QHM0"/>
<feature type="compositionally biased region" description="Polar residues" evidence="1">
    <location>
        <begin position="16"/>
        <end position="25"/>
    </location>
</feature>
<protein>
    <submittedName>
        <fullName evidence="3">HNH endonuclease</fullName>
    </submittedName>
</protein>
<evidence type="ECO:0000313" key="4">
    <source>
        <dbReference type="Proteomes" id="UP000273252"/>
    </source>
</evidence>
<keyword evidence="4" id="KW-1185">Reference proteome</keyword>
<dbReference type="EMBL" id="QVMU01000016">
    <property type="protein sequence ID" value="RJX69357.1"/>
    <property type="molecule type" value="Genomic_DNA"/>
</dbReference>
<sequence length="123" mass="13991">MFSPEVLSYQKKNRSLKPTGTSEPKASYRSTIIYERSPQVKAWVLNRAGGICEFCQQQAPFMTLSGSPYLEVHHVRRLSLGGSDTASNCVALCPNCHRSFHYSIEHELLVDKLYQLNTELIRE</sequence>
<accession>A0A3A6QHM0</accession>
<dbReference type="SMART" id="SM00507">
    <property type="entry name" value="HNHc"/>
    <property type="match status" value="1"/>
</dbReference>
<feature type="region of interest" description="Disordered" evidence="1">
    <location>
        <begin position="1"/>
        <end position="25"/>
    </location>
</feature>
<keyword evidence="3" id="KW-0378">Hydrolase</keyword>
<evidence type="ECO:0000259" key="2">
    <source>
        <dbReference type="SMART" id="SM00507"/>
    </source>
</evidence>
<dbReference type="GO" id="GO:0003676">
    <property type="term" value="F:nucleic acid binding"/>
    <property type="evidence" value="ECO:0007669"/>
    <property type="project" value="InterPro"/>
</dbReference>
<dbReference type="CDD" id="cd00085">
    <property type="entry name" value="HNHc"/>
    <property type="match status" value="1"/>
</dbReference>
<dbReference type="InterPro" id="IPR002711">
    <property type="entry name" value="HNH"/>
</dbReference>
<dbReference type="Gene3D" id="1.10.30.50">
    <property type="match status" value="1"/>
</dbReference>
<evidence type="ECO:0000313" key="3">
    <source>
        <dbReference type="EMBL" id="RJX69357.1"/>
    </source>
</evidence>
<feature type="domain" description="HNH nuclease" evidence="2">
    <location>
        <begin position="39"/>
        <end position="98"/>
    </location>
</feature>